<organism evidence="3 4">
    <name type="scientific">Smittium culicis</name>
    <dbReference type="NCBI Taxonomy" id="133412"/>
    <lineage>
        <taxon>Eukaryota</taxon>
        <taxon>Fungi</taxon>
        <taxon>Fungi incertae sedis</taxon>
        <taxon>Zoopagomycota</taxon>
        <taxon>Kickxellomycotina</taxon>
        <taxon>Harpellomycetes</taxon>
        <taxon>Harpellales</taxon>
        <taxon>Legeriomycetaceae</taxon>
        <taxon>Smittium</taxon>
    </lineage>
</organism>
<sequence>EPNIAEKVGSKSPDIKDEDSICDAASTNRSKEETDNSMDTDGENKKTDSKMEVDAITGSSVFDEFVNLVYEKMETCPIGSELLLLRILVLIMENSQANNFEIDCTKMLEFIRRRRLDARYLILILDKLPKEQVTLHLNKLVMLFVDMTSAIITKAEPAGSSLNDVNSSAHVTGNLVVDNRLVNPITDGKTLFVASIKKILSRNNQESKKESFGFTPSEILVSFHKLQPSDFSELLDGITISNNSILKGLAESIQVLFRIDGIDVSAVGTALKVLVNTRGKLPTLLMRSMITAYRMYPLMKDFLSNLLVSLITNNSSESENVLDGDVGRYYSEYIWDNKMVWNGFVILCNMLSPNSKTAVQMLPADKQAEIFAKYPNLAEKPEEAQETIQEENQEEARDNKNGENVPESVQDKMV</sequence>
<proteinExistence type="predicted"/>
<reference evidence="3 4" key="1">
    <citation type="submission" date="2017-01" db="EMBL/GenBank/DDBJ databases">
        <authorList>
            <person name="Mah S.A."/>
            <person name="Swanson W.J."/>
            <person name="Moy G.W."/>
            <person name="Vacquier V.D."/>
        </authorList>
    </citation>
    <scope>NUCLEOTIDE SEQUENCE [LARGE SCALE GENOMIC DNA]</scope>
    <source>
        <strain evidence="3 4">GSMNP</strain>
    </source>
</reference>
<dbReference type="Pfam" id="PF12295">
    <property type="entry name" value="Symplekin_C"/>
    <property type="match status" value="1"/>
</dbReference>
<name>A0A1R1YBJ6_9FUNG</name>
<feature type="region of interest" description="Disordered" evidence="1">
    <location>
        <begin position="381"/>
        <end position="414"/>
    </location>
</feature>
<evidence type="ECO:0000313" key="4">
    <source>
        <dbReference type="Proteomes" id="UP000187283"/>
    </source>
</evidence>
<dbReference type="AlphaFoldDB" id="A0A1R1YBJ6"/>
<evidence type="ECO:0000259" key="2">
    <source>
        <dbReference type="Pfam" id="PF12295"/>
    </source>
</evidence>
<dbReference type="InterPro" id="IPR021850">
    <property type="entry name" value="Symplekin/Pta1"/>
</dbReference>
<accession>A0A1R1YBJ6</accession>
<dbReference type="Proteomes" id="UP000187283">
    <property type="component" value="Unassembled WGS sequence"/>
</dbReference>
<gene>
    <name evidence="3" type="ORF">AYI70_g1675</name>
</gene>
<feature type="compositionally biased region" description="Acidic residues" evidence="1">
    <location>
        <begin position="384"/>
        <end position="393"/>
    </location>
</feature>
<comment type="caution">
    <text evidence="3">The sequence shown here is derived from an EMBL/GenBank/DDBJ whole genome shotgun (WGS) entry which is preliminary data.</text>
</comment>
<feature type="domain" description="Symplekin C-terminal" evidence="2">
    <location>
        <begin position="117"/>
        <end position="373"/>
    </location>
</feature>
<feature type="non-terminal residue" evidence="3">
    <location>
        <position position="1"/>
    </location>
</feature>
<keyword evidence="4" id="KW-1185">Reference proteome</keyword>
<dbReference type="OrthoDB" id="5583414at2759"/>
<dbReference type="PANTHER" id="PTHR15245:SF20">
    <property type="entry name" value="SYMPLEKIN"/>
    <property type="match status" value="1"/>
</dbReference>
<evidence type="ECO:0000313" key="3">
    <source>
        <dbReference type="EMBL" id="OMJ24299.1"/>
    </source>
</evidence>
<dbReference type="PANTHER" id="PTHR15245">
    <property type="entry name" value="SYMPLEKIN-RELATED"/>
    <property type="match status" value="1"/>
</dbReference>
<dbReference type="STRING" id="133412.A0A1R1YBJ6"/>
<dbReference type="InterPro" id="IPR022075">
    <property type="entry name" value="Symplekin_C"/>
</dbReference>
<protein>
    <submittedName>
        <fullName evidence="3">Symplekin</fullName>
    </submittedName>
</protein>
<feature type="region of interest" description="Disordered" evidence="1">
    <location>
        <begin position="1"/>
        <end position="50"/>
    </location>
</feature>
<dbReference type="GO" id="GO:0005847">
    <property type="term" value="C:mRNA cleavage and polyadenylation specificity factor complex"/>
    <property type="evidence" value="ECO:0007669"/>
    <property type="project" value="TreeGrafter"/>
</dbReference>
<evidence type="ECO:0000256" key="1">
    <source>
        <dbReference type="SAM" id="MobiDB-lite"/>
    </source>
</evidence>
<dbReference type="EMBL" id="LSSN01000372">
    <property type="protein sequence ID" value="OMJ24299.1"/>
    <property type="molecule type" value="Genomic_DNA"/>
</dbReference>